<dbReference type="EMBL" id="BSYO01000028">
    <property type="protein sequence ID" value="GMH24816.1"/>
    <property type="molecule type" value="Genomic_DNA"/>
</dbReference>
<proteinExistence type="predicted"/>
<evidence type="ECO:0000313" key="1">
    <source>
        <dbReference type="EMBL" id="GMH24816.1"/>
    </source>
</evidence>
<evidence type="ECO:0000313" key="2">
    <source>
        <dbReference type="Proteomes" id="UP001279734"/>
    </source>
</evidence>
<dbReference type="AlphaFoldDB" id="A0AAD3TA57"/>
<organism evidence="1 2">
    <name type="scientific">Nepenthes gracilis</name>
    <name type="common">Slender pitcher plant</name>
    <dbReference type="NCBI Taxonomy" id="150966"/>
    <lineage>
        <taxon>Eukaryota</taxon>
        <taxon>Viridiplantae</taxon>
        <taxon>Streptophyta</taxon>
        <taxon>Embryophyta</taxon>
        <taxon>Tracheophyta</taxon>
        <taxon>Spermatophyta</taxon>
        <taxon>Magnoliopsida</taxon>
        <taxon>eudicotyledons</taxon>
        <taxon>Gunneridae</taxon>
        <taxon>Pentapetalae</taxon>
        <taxon>Caryophyllales</taxon>
        <taxon>Nepenthaceae</taxon>
        <taxon>Nepenthes</taxon>
    </lineage>
</organism>
<gene>
    <name evidence="1" type="ORF">Nepgr_026659</name>
</gene>
<reference evidence="1" key="1">
    <citation type="submission" date="2023-05" db="EMBL/GenBank/DDBJ databases">
        <title>Nepenthes gracilis genome sequencing.</title>
        <authorList>
            <person name="Fukushima K."/>
        </authorList>
    </citation>
    <scope>NUCLEOTIDE SEQUENCE</scope>
    <source>
        <strain evidence="1">SING2019-196</strain>
    </source>
</reference>
<protein>
    <submittedName>
        <fullName evidence="1">Uncharacterized protein</fullName>
    </submittedName>
</protein>
<accession>A0AAD3TA57</accession>
<name>A0AAD3TA57_NEPGR</name>
<keyword evidence="2" id="KW-1185">Reference proteome</keyword>
<comment type="caution">
    <text evidence="1">The sequence shown here is derived from an EMBL/GenBank/DDBJ whole genome shotgun (WGS) entry which is preliminary data.</text>
</comment>
<sequence length="110" mass="11914">MWLWSLFVRMKWNCPLSGGLGPLLWNGLLNPFVVARSHGFGDGDAYVAILCYGSRCHNWIAKAKVSALGEIAVPPEMWADDESNALMGAGGRGLASYAGDKGFVLTVLWI</sequence>
<dbReference type="Proteomes" id="UP001279734">
    <property type="component" value="Unassembled WGS sequence"/>
</dbReference>